<evidence type="ECO:0000313" key="1">
    <source>
        <dbReference type="EMBL" id="RVW12410.1"/>
    </source>
</evidence>
<gene>
    <name evidence="1" type="ORF">CK203_099435</name>
    <name evidence="2" type="ORF">CK203_111640</name>
</gene>
<organism evidence="2 3">
    <name type="scientific">Vitis vinifera</name>
    <name type="common">Grape</name>
    <dbReference type="NCBI Taxonomy" id="29760"/>
    <lineage>
        <taxon>Eukaryota</taxon>
        <taxon>Viridiplantae</taxon>
        <taxon>Streptophyta</taxon>
        <taxon>Embryophyta</taxon>
        <taxon>Tracheophyta</taxon>
        <taxon>Spermatophyta</taxon>
        <taxon>Magnoliopsida</taxon>
        <taxon>eudicotyledons</taxon>
        <taxon>Gunneridae</taxon>
        <taxon>Pentapetalae</taxon>
        <taxon>rosids</taxon>
        <taxon>Vitales</taxon>
        <taxon>Vitaceae</taxon>
        <taxon>Viteae</taxon>
        <taxon>Vitis</taxon>
    </lineage>
</organism>
<reference evidence="2 3" key="1">
    <citation type="journal article" date="2018" name="PLoS Genet.">
        <title>Population sequencing reveals clonal diversity and ancestral inbreeding in the grapevine cultivar Chardonnay.</title>
        <authorList>
            <person name="Roach M.J."/>
            <person name="Johnson D.L."/>
            <person name="Bohlmann J."/>
            <person name="van Vuuren H.J."/>
            <person name="Jones S.J."/>
            <person name="Pretorius I.S."/>
            <person name="Schmidt S.A."/>
            <person name="Borneman A.R."/>
        </authorList>
    </citation>
    <scope>NUCLEOTIDE SEQUENCE [LARGE SCALE GENOMIC DNA]</scope>
    <source>
        <strain evidence="3">cv. Chardonnay</strain>
        <strain evidence="2">I10V1</strain>
        <tissue evidence="2">Leaf</tissue>
    </source>
</reference>
<accession>A0A438CQV8</accession>
<dbReference type="Proteomes" id="UP000288805">
    <property type="component" value="Unassembled WGS sequence"/>
</dbReference>
<evidence type="ECO:0000313" key="2">
    <source>
        <dbReference type="EMBL" id="RVW25529.1"/>
    </source>
</evidence>
<proteinExistence type="predicted"/>
<sequence length="182" mass="20793">MEAINACPHHGFDTWMLVSYFYDGMSSSMKQLLETMCGGDFMSKNPEEAMDFLSYVDEVSSTSPCVFALGGGVSYPSSSEGDVWNHPNFYWEPQPRQYMQPAQAPHQALKLEQAVVNLTKVVEDFVAHQKSIIDQFRQEIDSQDRKMDGRLNDLSQKTDNLKYSSSRLINLNMEREKENFPS</sequence>
<dbReference type="EMBL" id="QGNW01002706">
    <property type="protein sequence ID" value="RVW12410.1"/>
    <property type="molecule type" value="Genomic_DNA"/>
</dbReference>
<evidence type="ECO:0000313" key="3">
    <source>
        <dbReference type="Proteomes" id="UP000288805"/>
    </source>
</evidence>
<dbReference type="EMBL" id="QGNW01002084">
    <property type="protein sequence ID" value="RVW25529.1"/>
    <property type="molecule type" value="Genomic_DNA"/>
</dbReference>
<name>A0A438CQV8_VITVI</name>
<dbReference type="AlphaFoldDB" id="A0A438CQV8"/>
<protein>
    <submittedName>
        <fullName evidence="2">Uncharacterized protein</fullName>
    </submittedName>
</protein>
<comment type="caution">
    <text evidence="2">The sequence shown here is derived from an EMBL/GenBank/DDBJ whole genome shotgun (WGS) entry which is preliminary data.</text>
</comment>